<dbReference type="GO" id="GO:0008658">
    <property type="term" value="F:penicillin binding"/>
    <property type="evidence" value="ECO:0007669"/>
    <property type="project" value="InterPro"/>
</dbReference>
<evidence type="ECO:0000256" key="7">
    <source>
        <dbReference type="ARBA" id="ARBA00022692"/>
    </source>
</evidence>
<dbReference type="Pfam" id="PF03717">
    <property type="entry name" value="PBP_dimer"/>
    <property type="match status" value="1"/>
</dbReference>
<gene>
    <name evidence="17" type="ORF">B5G21_00180</name>
</gene>
<dbReference type="InterPro" id="IPR001460">
    <property type="entry name" value="PCN-bd_Tpept"/>
</dbReference>
<feature type="domain" description="Penicillin-binding protein dimerisation" evidence="16">
    <location>
        <begin position="103"/>
        <end position="278"/>
    </location>
</feature>
<evidence type="ECO:0000256" key="12">
    <source>
        <dbReference type="ARBA" id="ARBA00023136"/>
    </source>
</evidence>
<comment type="similarity">
    <text evidence="3">Belongs to the transpeptidase family.</text>
</comment>
<dbReference type="PANTHER" id="PTHR30627">
    <property type="entry name" value="PEPTIDOGLYCAN D,D-TRANSPEPTIDASE"/>
    <property type="match status" value="1"/>
</dbReference>
<reference evidence="18" key="1">
    <citation type="submission" date="2017-04" db="EMBL/GenBank/DDBJ databases">
        <title>Function of individual gut microbiota members based on whole genome sequencing of pure cultures obtained from chicken caecum.</title>
        <authorList>
            <person name="Medvecky M."/>
            <person name="Cejkova D."/>
            <person name="Polansky O."/>
            <person name="Karasova D."/>
            <person name="Kubasova T."/>
            <person name="Cizek A."/>
            <person name="Rychlik I."/>
        </authorList>
    </citation>
    <scope>NUCLEOTIDE SEQUENCE [LARGE SCALE GENOMIC DNA]</scope>
    <source>
        <strain evidence="18">An70</strain>
    </source>
</reference>
<evidence type="ECO:0000256" key="3">
    <source>
        <dbReference type="ARBA" id="ARBA00007171"/>
    </source>
</evidence>
<comment type="caution">
    <text evidence="17">The sequence shown here is derived from an EMBL/GenBank/DDBJ whole genome shotgun (WGS) entry which is preliminary data.</text>
</comment>
<evidence type="ECO:0000256" key="8">
    <source>
        <dbReference type="ARBA" id="ARBA00022801"/>
    </source>
</evidence>
<dbReference type="GO" id="GO:0071972">
    <property type="term" value="F:peptidoglycan L,D-transpeptidase activity"/>
    <property type="evidence" value="ECO:0007669"/>
    <property type="project" value="TreeGrafter"/>
</dbReference>
<organism evidence="17 18">
    <name type="scientific">Enorma massiliensis</name>
    <dbReference type="NCBI Taxonomy" id="1472761"/>
    <lineage>
        <taxon>Bacteria</taxon>
        <taxon>Bacillati</taxon>
        <taxon>Actinomycetota</taxon>
        <taxon>Coriobacteriia</taxon>
        <taxon>Coriobacteriales</taxon>
        <taxon>Coriobacteriaceae</taxon>
        <taxon>Enorma</taxon>
    </lineage>
</organism>
<dbReference type="SUPFAM" id="SSF56601">
    <property type="entry name" value="beta-lactamase/transpeptidase-like"/>
    <property type="match status" value="1"/>
</dbReference>
<sequence length="684" mass="73968">MDAQLVVIIAGAVLVAAIIGSLLIMRGYSGKFTFDTKNGTKPKASEGEGNTQGLAYKGRFTLLAVGVGAMFATLISKLWSMQMVSSDYYDELAVSNRTRTVTTSAPRGRILDRNGVELVRNRASLAVTAYRDLADDPVLVRHLANVLGMPYVAVRRNIQDNTEGAQAQHTIATDVRRSTVAYIQEHAGEFTGVYVADRTEREYPYGTLACHVLGYTGTITSEQLQEQEEAEQTEGSIEYRSGDVVGQAGVESRYERLLQGIRGEQTVTIDASGNVTGQVGEVPARAGSDIRLTIDVNIQKACEDGLAYAIEVAHRAGYGNAQCGACVCLDCTNGEILGMASAPTFDPSVFVGGVSSDIWSQLNSEESQNPLLNRAVGGQYMSASTIKAFSALAGLEYGIYSSSRTTNCTGWWTGNGEAYGKYCWNHSGHGPLNLRNGIVYSCDPVFYDIGHDFYYDEENPEGLQEMFRRWGLGSKTGVDLPSEASGRVPDAEWKNEYFSSYSDEDRAWNPGDMTNIVIGQGDILVTPLQMATGYGGIAMNGLEYTPHVFLSAVARDGKGDAYLYNESGTKERLTAEVNDQSELDLVHDALEGVIYEETPSTTAHFTNLPVRVAGKTGTGEKSGEDPYSWFIVYAPADDPKYVVASLVEQGGYGATTSLHAVRHVLGVIYDSPDDAAVSFSDTTR</sequence>
<evidence type="ECO:0000256" key="2">
    <source>
        <dbReference type="ARBA" id="ARBA00004236"/>
    </source>
</evidence>
<dbReference type="GO" id="GO:0008360">
    <property type="term" value="P:regulation of cell shape"/>
    <property type="evidence" value="ECO:0007669"/>
    <property type="project" value="UniProtKB-KW"/>
</dbReference>
<dbReference type="NCBIfam" id="TIGR03423">
    <property type="entry name" value="pbp2_mrdA"/>
    <property type="match status" value="1"/>
</dbReference>
<keyword evidence="12 14" id="KW-0472">Membrane</keyword>
<dbReference type="GO" id="GO:0009252">
    <property type="term" value="P:peptidoglycan biosynthetic process"/>
    <property type="evidence" value="ECO:0007669"/>
    <property type="project" value="UniProtKB-KW"/>
</dbReference>
<dbReference type="InterPro" id="IPR012338">
    <property type="entry name" value="Beta-lactam/transpept-like"/>
</dbReference>
<evidence type="ECO:0000256" key="9">
    <source>
        <dbReference type="ARBA" id="ARBA00022960"/>
    </source>
</evidence>
<feature type="transmembrane region" description="Helical" evidence="14">
    <location>
        <begin position="60"/>
        <end position="79"/>
    </location>
</feature>
<proteinExistence type="inferred from homology"/>
<dbReference type="Proteomes" id="UP000196560">
    <property type="component" value="Unassembled WGS sequence"/>
</dbReference>
<keyword evidence="13" id="KW-0961">Cell wall biogenesis/degradation</keyword>
<dbReference type="Gene3D" id="3.40.710.10">
    <property type="entry name" value="DD-peptidase/beta-lactamase superfamily"/>
    <property type="match status" value="1"/>
</dbReference>
<dbReference type="InterPro" id="IPR036138">
    <property type="entry name" value="PBP_dimer_sf"/>
</dbReference>
<keyword evidence="9" id="KW-0133">Cell shape</keyword>
<keyword evidence="7 14" id="KW-0812">Transmembrane</keyword>
<dbReference type="AlphaFoldDB" id="A0A1Y3UGB5"/>
<dbReference type="STRING" id="1118060.GCA_000311845_01069"/>
<keyword evidence="10" id="KW-0573">Peptidoglycan synthesis</keyword>
<dbReference type="GO" id="GO:0009002">
    <property type="term" value="F:serine-type D-Ala-D-Ala carboxypeptidase activity"/>
    <property type="evidence" value="ECO:0007669"/>
    <property type="project" value="InterPro"/>
</dbReference>
<evidence type="ECO:0000313" key="17">
    <source>
        <dbReference type="EMBL" id="OUN44410.1"/>
    </source>
</evidence>
<dbReference type="GO" id="GO:0006508">
    <property type="term" value="P:proteolysis"/>
    <property type="evidence" value="ECO:0007669"/>
    <property type="project" value="UniProtKB-KW"/>
</dbReference>
<evidence type="ECO:0000256" key="13">
    <source>
        <dbReference type="ARBA" id="ARBA00023316"/>
    </source>
</evidence>
<dbReference type="InterPro" id="IPR050515">
    <property type="entry name" value="Beta-lactam/transpept"/>
</dbReference>
<comment type="subcellular location">
    <subcellularLocation>
        <location evidence="2">Cell membrane</location>
    </subcellularLocation>
    <subcellularLocation>
        <location evidence="1">Membrane</location>
        <topology evidence="1">Single-pass membrane protein</topology>
    </subcellularLocation>
</comment>
<dbReference type="InterPro" id="IPR017790">
    <property type="entry name" value="Penicillin-binding_protein_2"/>
</dbReference>
<dbReference type="Gene3D" id="3.90.1310.10">
    <property type="entry name" value="Penicillin-binding protein 2a (Domain 2)"/>
    <property type="match status" value="2"/>
</dbReference>
<keyword evidence="6" id="KW-0645">Protease</keyword>
<feature type="domain" description="Penicillin-binding protein transpeptidase" evidence="15">
    <location>
        <begin position="324"/>
        <end position="656"/>
    </location>
</feature>
<dbReference type="EMBL" id="NFHO01000001">
    <property type="protein sequence ID" value="OUN44410.1"/>
    <property type="molecule type" value="Genomic_DNA"/>
</dbReference>
<protein>
    <submittedName>
        <fullName evidence="17">Penicillin-binding protein 2</fullName>
    </submittedName>
</protein>
<evidence type="ECO:0000259" key="16">
    <source>
        <dbReference type="Pfam" id="PF03717"/>
    </source>
</evidence>
<accession>A0A1Y3UGB5</accession>
<evidence type="ECO:0000256" key="5">
    <source>
        <dbReference type="ARBA" id="ARBA00022519"/>
    </source>
</evidence>
<dbReference type="GO" id="GO:0005886">
    <property type="term" value="C:plasma membrane"/>
    <property type="evidence" value="ECO:0007669"/>
    <property type="project" value="UniProtKB-SubCell"/>
</dbReference>
<dbReference type="SUPFAM" id="SSF56519">
    <property type="entry name" value="Penicillin binding protein dimerisation domain"/>
    <property type="match status" value="1"/>
</dbReference>
<keyword evidence="8" id="KW-0378">Hydrolase</keyword>
<keyword evidence="5" id="KW-0997">Cell inner membrane</keyword>
<evidence type="ECO:0000256" key="6">
    <source>
        <dbReference type="ARBA" id="ARBA00022670"/>
    </source>
</evidence>
<evidence type="ECO:0000256" key="4">
    <source>
        <dbReference type="ARBA" id="ARBA00022475"/>
    </source>
</evidence>
<evidence type="ECO:0000313" key="18">
    <source>
        <dbReference type="Proteomes" id="UP000196560"/>
    </source>
</evidence>
<dbReference type="RefSeq" id="WP_087185568.1">
    <property type="nucleotide sequence ID" value="NZ_NFHO01000001.1"/>
</dbReference>
<dbReference type="Pfam" id="PF00905">
    <property type="entry name" value="Transpeptidase"/>
    <property type="match status" value="1"/>
</dbReference>
<dbReference type="PANTHER" id="PTHR30627:SF2">
    <property type="entry name" value="PEPTIDOGLYCAN D,D-TRANSPEPTIDASE MRDA"/>
    <property type="match status" value="1"/>
</dbReference>
<evidence type="ECO:0000256" key="1">
    <source>
        <dbReference type="ARBA" id="ARBA00004167"/>
    </source>
</evidence>
<evidence type="ECO:0000256" key="14">
    <source>
        <dbReference type="SAM" id="Phobius"/>
    </source>
</evidence>
<evidence type="ECO:0000256" key="10">
    <source>
        <dbReference type="ARBA" id="ARBA00022984"/>
    </source>
</evidence>
<keyword evidence="4" id="KW-1003">Cell membrane</keyword>
<keyword evidence="11 14" id="KW-1133">Transmembrane helix</keyword>
<dbReference type="InterPro" id="IPR005311">
    <property type="entry name" value="PBP_dimer"/>
</dbReference>
<evidence type="ECO:0000256" key="11">
    <source>
        <dbReference type="ARBA" id="ARBA00022989"/>
    </source>
</evidence>
<dbReference type="GO" id="GO:0071555">
    <property type="term" value="P:cell wall organization"/>
    <property type="evidence" value="ECO:0007669"/>
    <property type="project" value="UniProtKB-KW"/>
</dbReference>
<name>A0A1Y3UGB5_9ACTN</name>
<dbReference type="eggNOG" id="COG0768">
    <property type="taxonomic scope" value="Bacteria"/>
</dbReference>
<evidence type="ECO:0000259" key="15">
    <source>
        <dbReference type="Pfam" id="PF00905"/>
    </source>
</evidence>
<keyword evidence="18" id="KW-1185">Reference proteome</keyword>
<feature type="transmembrane region" description="Helical" evidence="14">
    <location>
        <begin position="6"/>
        <end position="25"/>
    </location>
</feature>